<keyword evidence="2" id="KW-0808">Transferase</keyword>
<gene>
    <name evidence="2" type="ORF">L0664_13705</name>
</gene>
<proteinExistence type="predicted"/>
<evidence type="ECO:0000313" key="3">
    <source>
        <dbReference type="Proteomes" id="UP001200557"/>
    </source>
</evidence>
<dbReference type="InterPro" id="IPR013216">
    <property type="entry name" value="Methyltransf_11"/>
</dbReference>
<dbReference type="CDD" id="cd02440">
    <property type="entry name" value="AdoMet_MTases"/>
    <property type="match status" value="1"/>
</dbReference>
<dbReference type="GO" id="GO:0032259">
    <property type="term" value="P:methylation"/>
    <property type="evidence" value="ECO:0007669"/>
    <property type="project" value="UniProtKB-KW"/>
</dbReference>
<dbReference type="GO" id="GO:0008168">
    <property type="term" value="F:methyltransferase activity"/>
    <property type="evidence" value="ECO:0007669"/>
    <property type="project" value="UniProtKB-KW"/>
</dbReference>
<keyword evidence="3" id="KW-1185">Reference proteome</keyword>
<evidence type="ECO:0000259" key="1">
    <source>
        <dbReference type="Pfam" id="PF08241"/>
    </source>
</evidence>
<comment type="caution">
    <text evidence="2">The sequence shown here is derived from an EMBL/GenBank/DDBJ whole genome shotgun (WGS) entry which is preliminary data.</text>
</comment>
<name>A0ABS9CYZ7_9RHOB</name>
<dbReference type="Proteomes" id="UP001200557">
    <property type="component" value="Unassembled WGS sequence"/>
</dbReference>
<dbReference type="Pfam" id="PF08241">
    <property type="entry name" value="Methyltransf_11"/>
    <property type="match status" value="1"/>
</dbReference>
<protein>
    <submittedName>
        <fullName evidence="2">Class I SAM-dependent methyltransferase</fullName>
    </submittedName>
</protein>
<keyword evidence="2" id="KW-0489">Methyltransferase</keyword>
<dbReference type="SUPFAM" id="SSF53335">
    <property type="entry name" value="S-adenosyl-L-methionine-dependent methyltransferases"/>
    <property type="match status" value="1"/>
</dbReference>
<feature type="domain" description="Methyltransferase type 11" evidence="1">
    <location>
        <begin position="71"/>
        <end position="143"/>
    </location>
</feature>
<organism evidence="2 3">
    <name type="scientific">Octadecabacter dasysiphoniae</name>
    <dbReference type="NCBI Taxonomy" id="2909341"/>
    <lineage>
        <taxon>Bacteria</taxon>
        <taxon>Pseudomonadati</taxon>
        <taxon>Pseudomonadota</taxon>
        <taxon>Alphaproteobacteria</taxon>
        <taxon>Rhodobacterales</taxon>
        <taxon>Roseobacteraceae</taxon>
        <taxon>Octadecabacter</taxon>
    </lineage>
</organism>
<sequence>MQLADLAGRETVTGRGLMLGRQKFRYGLGSTKRKRTRHERHYRAALEKAGLSVQLEELVQADGYAEQMFAKMGFGRVETIDYSDYEFDANEGGILHDLNKPVPKELHNQFDFIFDGGTLEHVFNVPVALENVFKMLRKGGIFVGVNPLNGWPGHGIYQFSPELVYSFWVRKCGSLVEKCVGVSETPKKYYKVMPDPNDLTSRSKIGNKFLLFWRVIPRGKLYLYSEVRKTSDGMSEETVHQTSYIRRWGDDDIKAEATT</sequence>
<accession>A0ABS9CYZ7</accession>
<dbReference type="Gene3D" id="3.40.50.150">
    <property type="entry name" value="Vaccinia Virus protein VP39"/>
    <property type="match status" value="1"/>
</dbReference>
<dbReference type="RefSeq" id="WP_235226450.1">
    <property type="nucleotide sequence ID" value="NZ_JAKGAQ010000003.1"/>
</dbReference>
<dbReference type="EMBL" id="JAKGAQ010000003">
    <property type="protein sequence ID" value="MCF2872126.1"/>
    <property type="molecule type" value="Genomic_DNA"/>
</dbReference>
<evidence type="ECO:0000313" key="2">
    <source>
        <dbReference type="EMBL" id="MCF2872126.1"/>
    </source>
</evidence>
<reference evidence="2 3" key="1">
    <citation type="submission" date="2022-01" db="EMBL/GenBank/DDBJ databases">
        <title>Octadecabacter sp. nov., isolated from a marine alga.</title>
        <authorList>
            <person name="Jin M.S."/>
            <person name="Kim H.M."/>
            <person name="Han D.M."/>
            <person name="Jung J.J."/>
            <person name="Jeon C.O."/>
        </authorList>
    </citation>
    <scope>NUCLEOTIDE SEQUENCE [LARGE SCALE GENOMIC DNA]</scope>
    <source>
        <strain evidence="2 3">G9-8</strain>
    </source>
</reference>
<dbReference type="InterPro" id="IPR029063">
    <property type="entry name" value="SAM-dependent_MTases_sf"/>
</dbReference>